<proteinExistence type="predicted"/>
<organism evidence="2 3">
    <name type="scientific">Aphanomyces stellatus</name>
    <dbReference type="NCBI Taxonomy" id="120398"/>
    <lineage>
        <taxon>Eukaryota</taxon>
        <taxon>Sar</taxon>
        <taxon>Stramenopiles</taxon>
        <taxon>Oomycota</taxon>
        <taxon>Saprolegniomycetes</taxon>
        <taxon>Saprolegniales</taxon>
        <taxon>Verrucalvaceae</taxon>
        <taxon>Aphanomyces</taxon>
    </lineage>
</organism>
<gene>
    <name evidence="2" type="primary">Aste57867_3586</name>
    <name evidence="1" type="ORF">As57867_003575</name>
    <name evidence="2" type="ORF">ASTE57867_3586</name>
</gene>
<dbReference type="Proteomes" id="UP000332933">
    <property type="component" value="Unassembled WGS sequence"/>
</dbReference>
<sequence length="276" mass="31277">MVIPGQTAPTIEFQAFCHTGPQKTHWTWQCMNATCTHIVDRSYNLLLVRLAWSGKQDDVLVPALEAPTRLAHIYKYPRTVRVETTQGRHDHHGFRHDTMTAASKIADLAYASPLVQSFSRRERLEVVSGMSYLVVTRSIRLLIDLVNLLLSTTRNGSMDVTTPDLIVHMSYGQSPGVPLTFQPAYARQVLSTELNTLDRAIRDLRTSTHPFSIFAQYCSLDFQRRWDLAFYYEIGPFESIDMFLVAVSEPIDGLGHSLSINCVGKRLDPTRISRHV</sequence>
<dbReference type="EMBL" id="CAADRA010000639">
    <property type="protein sequence ID" value="VFT80747.1"/>
    <property type="molecule type" value="Genomic_DNA"/>
</dbReference>
<keyword evidence="3" id="KW-1185">Reference proteome</keyword>
<evidence type="ECO:0000313" key="3">
    <source>
        <dbReference type="Proteomes" id="UP000332933"/>
    </source>
</evidence>
<reference evidence="2 3" key="1">
    <citation type="submission" date="2019-03" db="EMBL/GenBank/DDBJ databases">
        <authorList>
            <person name="Gaulin E."/>
            <person name="Dumas B."/>
        </authorList>
    </citation>
    <scope>NUCLEOTIDE SEQUENCE [LARGE SCALE GENOMIC DNA]</scope>
    <source>
        <strain evidence="2">CBS 568.67</strain>
    </source>
</reference>
<dbReference type="EMBL" id="VJMH01000639">
    <property type="protein sequence ID" value="KAF0715070.1"/>
    <property type="molecule type" value="Genomic_DNA"/>
</dbReference>
<reference evidence="1" key="2">
    <citation type="submission" date="2019-06" db="EMBL/GenBank/DDBJ databases">
        <title>Genomics analysis of Aphanomyces spp. identifies a new class of oomycete effector associated with host adaptation.</title>
        <authorList>
            <person name="Gaulin E."/>
        </authorList>
    </citation>
    <scope>NUCLEOTIDE SEQUENCE</scope>
    <source>
        <strain evidence="1">CBS 578.67</strain>
    </source>
</reference>
<accession>A0A485KCE9</accession>
<name>A0A485KCE9_9STRA</name>
<dbReference type="AlphaFoldDB" id="A0A485KCE9"/>
<protein>
    <submittedName>
        <fullName evidence="2">Aste57867_3586 protein</fullName>
    </submittedName>
</protein>
<evidence type="ECO:0000313" key="1">
    <source>
        <dbReference type="EMBL" id="KAF0715070.1"/>
    </source>
</evidence>
<evidence type="ECO:0000313" key="2">
    <source>
        <dbReference type="EMBL" id="VFT80747.1"/>
    </source>
</evidence>